<dbReference type="AlphaFoldDB" id="A0A6H5H9D9"/>
<keyword evidence="3" id="KW-1185">Reference proteome</keyword>
<proteinExistence type="predicted"/>
<feature type="region of interest" description="Disordered" evidence="1">
    <location>
        <begin position="32"/>
        <end position="56"/>
    </location>
</feature>
<evidence type="ECO:0000313" key="3">
    <source>
        <dbReference type="Proteomes" id="UP000479000"/>
    </source>
</evidence>
<name>A0A6H5H9D9_9HEMI</name>
<reference evidence="2 3" key="1">
    <citation type="submission" date="2020-02" db="EMBL/GenBank/DDBJ databases">
        <authorList>
            <person name="Ferguson B K."/>
        </authorList>
    </citation>
    <scope>NUCLEOTIDE SEQUENCE [LARGE SCALE GENOMIC DNA]</scope>
</reference>
<protein>
    <submittedName>
        <fullName evidence="2">Uncharacterized protein</fullName>
    </submittedName>
</protein>
<dbReference type="Proteomes" id="UP000479000">
    <property type="component" value="Unassembled WGS sequence"/>
</dbReference>
<dbReference type="EMBL" id="CADCXU010027491">
    <property type="protein sequence ID" value="CAB0014216.1"/>
    <property type="molecule type" value="Genomic_DNA"/>
</dbReference>
<sequence length="56" mass="6237">MLLCSCQEPPLVGSMSVNMPTSVISGLYDVDEEENQTEEQRSHRVQRIFKPSGSPV</sequence>
<evidence type="ECO:0000256" key="1">
    <source>
        <dbReference type="SAM" id="MobiDB-lite"/>
    </source>
</evidence>
<feature type="non-terminal residue" evidence="2">
    <location>
        <position position="56"/>
    </location>
</feature>
<evidence type="ECO:0000313" key="2">
    <source>
        <dbReference type="EMBL" id="CAB0014216.1"/>
    </source>
</evidence>
<accession>A0A6H5H9D9</accession>
<gene>
    <name evidence="2" type="ORF">NTEN_LOCUS18674</name>
</gene>
<organism evidence="2 3">
    <name type="scientific">Nesidiocoris tenuis</name>
    <dbReference type="NCBI Taxonomy" id="355587"/>
    <lineage>
        <taxon>Eukaryota</taxon>
        <taxon>Metazoa</taxon>
        <taxon>Ecdysozoa</taxon>
        <taxon>Arthropoda</taxon>
        <taxon>Hexapoda</taxon>
        <taxon>Insecta</taxon>
        <taxon>Pterygota</taxon>
        <taxon>Neoptera</taxon>
        <taxon>Paraneoptera</taxon>
        <taxon>Hemiptera</taxon>
        <taxon>Heteroptera</taxon>
        <taxon>Panheteroptera</taxon>
        <taxon>Cimicomorpha</taxon>
        <taxon>Miridae</taxon>
        <taxon>Dicyphina</taxon>
        <taxon>Nesidiocoris</taxon>
    </lineage>
</organism>